<evidence type="ECO:0000256" key="1">
    <source>
        <dbReference type="SAM" id="MobiDB-lite"/>
    </source>
</evidence>
<feature type="transmembrane region" description="Helical" evidence="2">
    <location>
        <begin position="250"/>
        <end position="271"/>
    </location>
</feature>
<evidence type="ECO:0000256" key="2">
    <source>
        <dbReference type="SAM" id="Phobius"/>
    </source>
</evidence>
<evidence type="ECO:0000313" key="3">
    <source>
        <dbReference type="EMBL" id="TWT83369.1"/>
    </source>
</evidence>
<sequence>MAFGRRTTDRRRRVLYSTQQADLETSSAAGRRTAEQWREARRPTAAFGARVHRRLRGRWFSLVPVKRRTLLTASAVLMGIALLLCSAHYIAVAWPSVANQPEIARPLRLDRPDSFGRWVQVMLLATSAGASLLIYQVRRYRIDDYTGQYRLWRLVLILLVLASVNSLVSVVDWSGAIMDVGFGKRVALSGNDWFRLVISIGGAVLCLRMVAEVRTSRWSLVTMITAWSFFAIPVAANWNFLNVDSLGKWTLVTCSPLIACTTLFISLGGYLRMLFRQVRNLDEHDSLSERFQEFKLRVFKRAEQEESYESEAESNVPDAKPRPRPAAAAAKAKNVASAEVEQADSDEAEDSANPPKSKRRWFGLRAAKPETDSTSDETATDETQDDEVEAAKEDPLSTPKRSRFSLGFLSRKKDSVDPQTDEEAVDDANSGRSPEPQRRSPEPQRQSTSRSPDNGRSDEAEQVGAKRESDEIDWDSLSKAERRRLRKQLKRQGRAA</sequence>
<protein>
    <submittedName>
        <fullName evidence="3">Uncharacterized protein</fullName>
    </submittedName>
</protein>
<keyword evidence="2" id="KW-0812">Transmembrane</keyword>
<feature type="transmembrane region" description="Helical" evidence="2">
    <location>
        <begin position="154"/>
        <end position="173"/>
    </location>
</feature>
<feature type="compositionally biased region" description="Acidic residues" evidence="1">
    <location>
        <begin position="341"/>
        <end position="350"/>
    </location>
</feature>
<dbReference type="EMBL" id="SJPJ01000001">
    <property type="protein sequence ID" value="TWT83369.1"/>
    <property type="molecule type" value="Genomic_DNA"/>
</dbReference>
<dbReference type="RefSeq" id="WP_146400493.1">
    <property type="nucleotide sequence ID" value="NZ_SJPJ01000001.1"/>
</dbReference>
<dbReference type="Proteomes" id="UP000315010">
    <property type="component" value="Unassembled WGS sequence"/>
</dbReference>
<keyword evidence="2" id="KW-0472">Membrane</keyword>
<feature type="region of interest" description="Disordered" evidence="1">
    <location>
        <begin position="307"/>
        <end position="496"/>
    </location>
</feature>
<feature type="transmembrane region" description="Helical" evidence="2">
    <location>
        <begin position="218"/>
        <end position="238"/>
    </location>
</feature>
<accession>A0A5C5Z7P3</accession>
<dbReference type="OrthoDB" id="246483at2"/>
<keyword evidence="2" id="KW-1133">Transmembrane helix</keyword>
<organism evidence="3 4">
    <name type="scientific">Novipirellula herctigrandis</name>
    <dbReference type="NCBI Taxonomy" id="2527986"/>
    <lineage>
        <taxon>Bacteria</taxon>
        <taxon>Pseudomonadati</taxon>
        <taxon>Planctomycetota</taxon>
        <taxon>Planctomycetia</taxon>
        <taxon>Pirellulales</taxon>
        <taxon>Pirellulaceae</taxon>
        <taxon>Novipirellula</taxon>
    </lineage>
</organism>
<name>A0A5C5Z7P3_9BACT</name>
<feature type="compositionally biased region" description="Acidic residues" evidence="1">
    <location>
        <begin position="373"/>
        <end position="388"/>
    </location>
</feature>
<dbReference type="AlphaFoldDB" id="A0A5C5Z7P3"/>
<keyword evidence="4" id="KW-1185">Reference proteome</keyword>
<feature type="transmembrane region" description="Helical" evidence="2">
    <location>
        <begin position="193"/>
        <end position="211"/>
    </location>
</feature>
<comment type="caution">
    <text evidence="3">The sequence shown here is derived from an EMBL/GenBank/DDBJ whole genome shotgun (WGS) entry which is preliminary data.</text>
</comment>
<evidence type="ECO:0000313" key="4">
    <source>
        <dbReference type="Proteomes" id="UP000315010"/>
    </source>
</evidence>
<gene>
    <name evidence="3" type="ORF">CA13_48340</name>
</gene>
<feature type="transmembrane region" description="Helical" evidence="2">
    <location>
        <begin position="115"/>
        <end position="134"/>
    </location>
</feature>
<feature type="transmembrane region" description="Helical" evidence="2">
    <location>
        <begin position="70"/>
        <end position="95"/>
    </location>
</feature>
<feature type="compositionally biased region" description="Low complexity" evidence="1">
    <location>
        <begin position="443"/>
        <end position="452"/>
    </location>
</feature>
<proteinExistence type="predicted"/>
<feature type="compositionally biased region" description="Basic residues" evidence="1">
    <location>
        <begin position="481"/>
        <end position="496"/>
    </location>
</feature>
<reference evidence="3 4" key="1">
    <citation type="submission" date="2019-02" db="EMBL/GenBank/DDBJ databases">
        <title>Deep-cultivation of Planctomycetes and their phenomic and genomic characterization uncovers novel biology.</title>
        <authorList>
            <person name="Wiegand S."/>
            <person name="Jogler M."/>
            <person name="Boedeker C."/>
            <person name="Pinto D."/>
            <person name="Vollmers J."/>
            <person name="Rivas-Marin E."/>
            <person name="Kohn T."/>
            <person name="Peeters S.H."/>
            <person name="Heuer A."/>
            <person name="Rast P."/>
            <person name="Oberbeckmann S."/>
            <person name="Bunk B."/>
            <person name="Jeske O."/>
            <person name="Meyerdierks A."/>
            <person name="Storesund J.E."/>
            <person name="Kallscheuer N."/>
            <person name="Luecker S."/>
            <person name="Lage O.M."/>
            <person name="Pohl T."/>
            <person name="Merkel B.J."/>
            <person name="Hornburger P."/>
            <person name="Mueller R.-W."/>
            <person name="Bruemmer F."/>
            <person name="Labrenz M."/>
            <person name="Spormann A.M."/>
            <person name="Op Den Camp H."/>
            <person name="Overmann J."/>
            <person name="Amann R."/>
            <person name="Jetten M.S.M."/>
            <person name="Mascher T."/>
            <person name="Medema M.H."/>
            <person name="Devos D.P."/>
            <person name="Kaster A.-K."/>
            <person name="Ovreas L."/>
            <person name="Rohde M."/>
            <person name="Galperin M.Y."/>
            <person name="Jogler C."/>
        </authorList>
    </citation>
    <scope>NUCLEOTIDE SEQUENCE [LARGE SCALE GENOMIC DNA]</scope>
    <source>
        <strain evidence="3 4">CA13</strain>
    </source>
</reference>
<feature type="compositionally biased region" description="Basic and acidic residues" evidence="1">
    <location>
        <begin position="453"/>
        <end position="469"/>
    </location>
</feature>